<sequence length="131" mass="12708">MGDTLKVTVAGLRALSQSCTDQAGQLVASLAAPVAAGPWQTSGTTANTLSARGGKVTATMNGRLIANATKFSQAANGYEAADNHSAEKLSRPEFPRAGADGGAGGATPAPSVPVTAGAGADGGAGAIPVFR</sequence>
<proteinExistence type="predicted"/>
<organism evidence="2 3">
    <name type="scientific">Mycolicibacter acidiphilus</name>
    <dbReference type="NCBI Taxonomy" id="2835306"/>
    <lineage>
        <taxon>Bacteria</taxon>
        <taxon>Bacillati</taxon>
        <taxon>Actinomycetota</taxon>
        <taxon>Actinomycetes</taxon>
        <taxon>Mycobacteriales</taxon>
        <taxon>Mycobacteriaceae</taxon>
        <taxon>Mycolicibacter</taxon>
    </lineage>
</organism>
<accession>A0ABS5RL48</accession>
<evidence type="ECO:0000256" key="1">
    <source>
        <dbReference type="SAM" id="MobiDB-lite"/>
    </source>
</evidence>
<reference evidence="2 3" key="1">
    <citation type="submission" date="2021-05" db="EMBL/GenBank/DDBJ databases">
        <title>Mycobacterium acidophilum sp. nov., an extremely acid-tolerant member of the genus Mycobacterium.</title>
        <authorList>
            <person name="Xia J."/>
        </authorList>
    </citation>
    <scope>NUCLEOTIDE SEQUENCE [LARGE SCALE GENOMIC DNA]</scope>
    <source>
        <strain evidence="2 3">M1</strain>
    </source>
</reference>
<evidence type="ECO:0008006" key="4">
    <source>
        <dbReference type="Google" id="ProtNLM"/>
    </source>
</evidence>
<evidence type="ECO:0000313" key="3">
    <source>
        <dbReference type="Proteomes" id="UP001519535"/>
    </source>
</evidence>
<evidence type="ECO:0000313" key="2">
    <source>
        <dbReference type="EMBL" id="MBS9535021.1"/>
    </source>
</evidence>
<feature type="region of interest" description="Disordered" evidence="1">
    <location>
        <begin position="76"/>
        <end position="131"/>
    </location>
</feature>
<protein>
    <recommendedName>
        <fullName evidence="4">Lipoprotein</fullName>
    </recommendedName>
</protein>
<dbReference type="RefSeq" id="WP_214093882.1">
    <property type="nucleotide sequence ID" value="NZ_JAHCLR010000034.1"/>
</dbReference>
<dbReference type="EMBL" id="JAHCLR010000034">
    <property type="protein sequence ID" value="MBS9535021.1"/>
    <property type="molecule type" value="Genomic_DNA"/>
</dbReference>
<dbReference type="Proteomes" id="UP001519535">
    <property type="component" value="Unassembled WGS sequence"/>
</dbReference>
<feature type="compositionally biased region" description="Basic and acidic residues" evidence="1">
    <location>
        <begin position="81"/>
        <end position="94"/>
    </location>
</feature>
<keyword evidence="3" id="KW-1185">Reference proteome</keyword>
<comment type="caution">
    <text evidence="2">The sequence shown here is derived from an EMBL/GenBank/DDBJ whole genome shotgun (WGS) entry which is preliminary data.</text>
</comment>
<gene>
    <name evidence="2" type="ORF">KIH27_15635</name>
</gene>
<name>A0ABS5RL48_9MYCO</name>